<gene>
    <name evidence="1" type="ORF">LTR91_019684</name>
</gene>
<sequence length="222" mass="25236">MAALQPSSTLLSRLPPEIRNEIWDFSSSGTNREIDLFHDACPPSLALLLTCRQIHAEAKGYWPGRREKYWRSTRFFIEFDETARLNTTISFPADEDLDEIRHIKFRITARSLLNARRLYGSRVSTSMYLVTLASPEICDTEAPLIFERLADRKWYCASVHGLEADADATTQTPVPVAISYDDFYDQTVLEYGTGGPPARYRSLAIIEKLELRALLGMEVPDV</sequence>
<comment type="caution">
    <text evidence="1">The sequence shown here is derived from an EMBL/GenBank/DDBJ whole genome shotgun (WGS) entry which is preliminary data.</text>
</comment>
<dbReference type="EMBL" id="JAUJLE010000303">
    <property type="protein sequence ID" value="KAK0961907.1"/>
    <property type="molecule type" value="Genomic_DNA"/>
</dbReference>
<evidence type="ECO:0000313" key="2">
    <source>
        <dbReference type="Proteomes" id="UP001175353"/>
    </source>
</evidence>
<dbReference type="AlphaFoldDB" id="A0AAN6HA32"/>
<reference evidence="1" key="1">
    <citation type="submission" date="2023-06" db="EMBL/GenBank/DDBJ databases">
        <title>Black Yeasts Isolated from many extreme environments.</title>
        <authorList>
            <person name="Coleine C."/>
            <person name="Stajich J.E."/>
            <person name="Selbmann L."/>
        </authorList>
    </citation>
    <scope>NUCLEOTIDE SEQUENCE</scope>
    <source>
        <strain evidence="1">CCFEE 5200</strain>
    </source>
</reference>
<evidence type="ECO:0000313" key="1">
    <source>
        <dbReference type="EMBL" id="KAK0961907.1"/>
    </source>
</evidence>
<accession>A0AAN6HA32</accession>
<keyword evidence="2" id="KW-1185">Reference proteome</keyword>
<name>A0AAN6HA32_9PEZI</name>
<proteinExistence type="predicted"/>
<dbReference type="Proteomes" id="UP001175353">
    <property type="component" value="Unassembled WGS sequence"/>
</dbReference>
<evidence type="ECO:0008006" key="3">
    <source>
        <dbReference type="Google" id="ProtNLM"/>
    </source>
</evidence>
<protein>
    <recommendedName>
        <fullName evidence="3">F-box domain-containing protein</fullName>
    </recommendedName>
</protein>
<organism evidence="1 2">
    <name type="scientific">Friedmanniomyces endolithicus</name>
    <dbReference type="NCBI Taxonomy" id="329885"/>
    <lineage>
        <taxon>Eukaryota</taxon>
        <taxon>Fungi</taxon>
        <taxon>Dikarya</taxon>
        <taxon>Ascomycota</taxon>
        <taxon>Pezizomycotina</taxon>
        <taxon>Dothideomycetes</taxon>
        <taxon>Dothideomycetidae</taxon>
        <taxon>Mycosphaerellales</taxon>
        <taxon>Teratosphaeriaceae</taxon>
        <taxon>Friedmanniomyces</taxon>
    </lineage>
</organism>